<feature type="non-terminal residue" evidence="1">
    <location>
        <position position="61"/>
    </location>
</feature>
<name>A0AAD8B5S8_BIOPF</name>
<accession>A0AAD8B5S8</accession>
<gene>
    <name evidence="1" type="ORF">Bpfe_022137</name>
</gene>
<evidence type="ECO:0000313" key="2">
    <source>
        <dbReference type="Proteomes" id="UP001233172"/>
    </source>
</evidence>
<keyword evidence="2" id="KW-1185">Reference proteome</keyword>
<organism evidence="1 2">
    <name type="scientific">Biomphalaria pfeifferi</name>
    <name type="common">Bloodfluke planorb</name>
    <name type="synonym">Freshwater snail</name>
    <dbReference type="NCBI Taxonomy" id="112525"/>
    <lineage>
        <taxon>Eukaryota</taxon>
        <taxon>Metazoa</taxon>
        <taxon>Spiralia</taxon>
        <taxon>Lophotrochozoa</taxon>
        <taxon>Mollusca</taxon>
        <taxon>Gastropoda</taxon>
        <taxon>Heterobranchia</taxon>
        <taxon>Euthyneura</taxon>
        <taxon>Panpulmonata</taxon>
        <taxon>Hygrophila</taxon>
        <taxon>Lymnaeoidea</taxon>
        <taxon>Planorbidae</taxon>
        <taxon>Biomphalaria</taxon>
    </lineage>
</organism>
<dbReference type="EMBL" id="JASAOG010000137">
    <property type="protein sequence ID" value="KAK0048522.1"/>
    <property type="molecule type" value="Genomic_DNA"/>
</dbReference>
<evidence type="ECO:0000313" key="1">
    <source>
        <dbReference type="EMBL" id="KAK0048522.1"/>
    </source>
</evidence>
<reference evidence="1" key="1">
    <citation type="journal article" date="2023" name="PLoS Negl. Trop. Dis.">
        <title>A genome sequence for Biomphalaria pfeifferi, the major vector snail for the human-infecting parasite Schistosoma mansoni.</title>
        <authorList>
            <person name="Bu L."/>
            <person name="Lu L."/>
            <person name="Laidemitt M.R."/>
            <person name="Zhang S.M."/>
            <person name="Mutuku M."/>
            <person name="Mkoji G."/>
            <person name="Steinauer M."/>
            <person name="Loker E.S."/>
        </authorList>
    </citation>
    <scope>NUCLEOTIDE SEQUENCE</scope>
    <source>
        <strain evidence="1">KasaAsao</strain>
    </source>
</reference>
<dbReference type="Proteomes" id="UP001233172">
    <property type="component" value="Unassembled WGS sequence"/>
</dbReference>
<proteinExistence type="predicted"/>
<reference evidence="1" key="2">
    <citation type="submission" date="2023-04" db="EMBL/GenBank/DDBJ databases">
        <authorList>
            <person name="Bu L."/>
            <person name="Lu L."/>
            <person name="Laidemitt M.R."/>
            <person name="Zhang S.M."/>
            <person name="Mutuku M."/>
            <person name="Mkoji G."/>
            <person name="Steinauer M."/>
            <person name="Loker E.S."/>
        </authorList>
    </citation>
    <scope>NUCLEOTIDE SEQUENCE</scope>
    <source>
        <strain evidence="1">KasaAsao</strain>
        <tissue evidence="1">Whole Snail</tissue>
    </source>
</reference>
<sequence>RNSNETVLPLPLLKCNERDLSLTFKDNNSFGFFYLGEWRPLTCQLPQVNSSFVIDCLGETK</sequence>
<protein>
    <submittedName>
        <fullName evidence="1">NXPE family member 3</fullName>
    </submittedName>
</protein>
<feature type="non-terminal residue" evidence="1">
    <location>
        <position position="1"/>
    </location>
</feature>
<dbReference type="AlphaFoldDB" id="A0AAD8B5S8"/>
<comment type="caution">
    <text evidence="1">The sequence shown here is derived from an EMBL/GenBank/DDBJ whole genome shotgun (WGS) entry which is preliminary data.</text>
</comment>